<evidence type="ECO:0000313" key="1">
    <source>
        <dbReference type="EMBL" id="OGK17050.1"/>
    </source>
</evidence>
<dbReference type="InterPro" id="IPR005883">
    <property type="entry name" value="PilM"/>
</dbReference>
<organism evidence="1 2">
    <name type="scientific">Candidatus Roizmanbacteria bacterium RIFCSPHIGHO2_01_FULL_39_12c</name>
    <dbReference type="NCBI Taxonomy" id="1802031"/>
    <lineage>
        <taxon>Bacteria</taxon>
        <taxon>Candidatus Roizmaniibacteriota</taxon>
    </lineage>
</organism>
<protein>
    <recommendedName>
        <fullName evidence="3">SHS2 domain-containing protein</fullName>
    </recommendedName>
</protein>
<accession>A0A1F7GDK3</accession>
<dbReference type="PANTHER" id="PTHR32432:SF3">
    <property type="entry name" value="ETHANOLAMINE UTILIZATION PROTEIN EUTJ"/>
    <property type="match status" value="1"/>
</dbReference>
<dbReference type="Proteomes" id="UP000177208">
    <property type="component" value="Unassembled WGS sequence"/>
</dbReference>
<dbReference type="AlphaFoldDB" id="A0A1F7GDK3"/>
<dbReference type="InterPro" id="IPR050696">
    <property type="entry name" value="FtsA/MreB"/>
</dbReference>
<dbReference type="InterPro" id="IPR043129">
    <property type="entry name" value="ATPase_NBD"/>
</dbReference>
<dbReference type="PANTHER" id="PTHR32432">
    <property type="entry name" value="CELL DIVISION PROTEIN FTSA-RELATED"/>
    <property type="match status" value="1"/>
</dbReference>
<proteinExistence type="predicted"/>
<evidence type="ECO:0000313" key="2">
    <source>
        <dbReference type="Proteomes" id="UP000177208"/>
    </source>
</evidence>
<sequence length="342" mass="38292">MSDDLISLNLDENIIRIAGAKNDNGKLDIELLVAQSGVPSFFESETKKVFDESLSSLKKIISLYRLSKKRFNIVIPDGFTYSQIVHMPRLKEKELLSAIKYQADQFIPMPIEETSLDLEILEDNKNSENILVLLVAAPQNLVERVQNIAEQSGIYPESIENELSATGKFLENFYSPQIQTGSTIFINIGYSYTSFYYFDHKKRLIIDNHTFPAGLSVFLREAQVDINVDSEKAKNLLKTVGFAPGSSLDLSQFLQPAIDALSSELQKFITALMAKHKASSPSHIYVYNLATDIKDIEKQIQKTVAIPTGIFNPLPITKRTHAVEPYVNNLPAFINVIGGCLK</sequence>
<dbReference type="EMBL" id="MFZG01000014">
    <property type="protein sequence ID" value="OGK17050.1"/>
    <property type="molecule type" value="Genomic_DNA"/>
</dbReference>
<reference evidence="1 2" key="1">
    <citation type="journal article" date="2016" name="Nat. Commun.">
        <title>Thousands of microbial genomes shed light on interconnected biogeochemical processes in an aquifer system.</title>
        <authorList>
            <person name="Anantharaman K."/>
            <person name="Brown C.T."/>
            <person name="Hug L.A."/>
            <person name="Sharon I."/>
            <person name="Castelle C.J."/>
            <person name="Probst A.J."/>
            <person name="Thomas B.C."/>
            <person name="Singh A."/>
            <person name="Wilkins M.J."/>
            <person name="Karaoz U."/>
            <person name="Brodie E.L."/>
            <person name="Williams K.H."/>
            <person name="Hubbard S.S."/>
            <person name="Banfield J.F."/>
        </authorList>
    </citation>
    <scope>NUCLEOTIDE SEQUENCE [LARGE SCALE GENOMIC DNA]</scope>
</reference>
<gene>
    <name evidence="1" type="ORF">A2774_01320</name>
</gene>
<dbReference type="SUPFAM" id="SSF53067">
    <property type="entry name" value="Actin-like ATPase domain"/>
    <property type="match status" value="1"/>
</dbReference>
<evidence type="ECO:0008006" key="3">
    <source>
        <dbReference type="Google" id="ProtNLM"/>
    </source>
</evidence>
<comment type="caution">
    <text evidence="1">The sequence shown here is derived from an EMBL/GenBank/DDBJ whole genome shotgun (WGS) entry which is preliminary data.</text>
</comment>
<dbReference type="Gene3D" id="3.30.1490.300">
    <property type="match status" value="1"/>
</dbReference>
<name>A0A1F7GDK3_9BACT</name>
<dbReference type="Pfam" id="PF11104">
    <property type="entry name" value="PilM_2"/>
    <property type="match status" value="1"/>
</dbReference>
<dbReference type="Gene3D" id="3.30.420.40">
    <property type="match status" value="2"/>
</dbReference>